<sequence length="51" mass="5877">KARKTCEPDCFLKNHVNGKDDYEKLHKIFSGPSAMKKVIELCREEDKIVSP</sequence>
<dbReference type="Proteomes" id="UP000823775">
    <property type="component" value="Unassembled WGS sequence"/>
</dbReference>
<accession>A0ABS8TBE5</accession>
<feature type="non-terminal residue" evidence="1">
    <location>
        <position position="1"/>
    </location>
</feature>
<evidence type="ECO:0000313" key="1">
    <source>
        <dbReference type="EMBL" id="MCD7468151.1"/>
    </source>
</evidence>
<protein>
    <submittedName>
        <fullName evidence="1">Uncharacterized protein</fullName>
    </submittedName>
</protein>
<feature type="non-terminal residue" evidence="1">
    <location>
        <position position="51"/>
    </location>
</feature>
<proteinExistence type="predicted"/>
<evidence type="ECO:0000313" key="2">
    <source>
        <dbReference type="Proteomes" id="UP000823775"/>
    </source>
</evidence>
<keyword evidence="2" id="KW-1185">Reference proteome</keyword>
<reference evidence="1 2" key="1">
    <citation type="journal article" date="2021" name="BMC Genomics">
        <title>Datura genome reveals duplications of psychoactive alkaloid biosynthetic genes and high mutation rate following tissue culture.</title>
        <authorList>
            <person name="Rajewski A."/>
            <person name="Carter-House D."/>
            <person name="Stajich J."/>
            <person name="Litt A."/>
        </authorList>
    </citation>
    <scope>NUCLEOTIDE SEQUENCE [LARGE SCALE GENOMIC DNA]</scope>
    <source>
        <strain evidence="1">AR-01</strain>
    </source>
</reference>
<organism evidence="1 2">
    <name type="scientific">Datura stramonium</name>
    <name type="common">Jimsonweed</name>
    <name type="synonym">Common thornapple</name>
    <dbReference type="NCBI Taxonomy" id="4076"/>
    <lineage>
        <taxon>Eukaryota</taxon>
        <taxon>Viridiplantae</taxon>
        <taxon>Streptophyta</taxon>
        <taxon>Embryophyta</taxon>
        <taxon>Tracheophyta</taxon>
        <taxon>Spermatophyta</taxon>
        <taxon>Magnoliopsida</taxon>
        <taxon>eudicotyledons</taxon>
        <taxon>Gunneridae</taxon>
        <taxon>Pentapetalae</taxon>
        <taxon>asterids</taxon>
        <taxon>lamiids</taxon>
        <taxon>Solanales</taxon>
        <taxon>Solanaceae</taxon>
        <taxon>Solanoideae</taxon>
        <taxon>Datureae</taxon>
        <taxon>Datura</taxon>
    </lineage>
</organism>
<comment type="caution">
    <text evidence="1">The sequence shown here is derived from an EMBL/GenBank/DDBJ whole genome shotgun (WGS) entry which is preliminary data.</text>
</comment>
<gene>
    <name evidence="1" type="ORF">HAX54_006094</name>
</gene>
<dbReference type="EMBL" id="JACEIK010001302">
    <property type="protein sequence ID" value="MCD7468151.1"/>
    <property type="molecule type" value="Genomic_DNA"/>
</dbReference>
<name>A0ABS8TBE5_DATST</name>